<sequence length="60" mass="6927">MQFVKMERRLGYPNSMIVRIEKDELEFIADLAHTDASAIEYQTLIAMFEPEDDDANSMSV</sequence>
<dbReference type="AlphaFoldDB" id="A0A0F9PEG8"/>
<evidence type="ECO:0000313" key="1">
    <source>
        <dbReference type="EMBL" id="KKM99415.1"/>
    </source>
</evidence>
<dbReference type="EMBL" id="LAZR01005499">
    <property type="protein sequence ID" value="KKM99415.1"/>
    <property type="molecule type" value="Genomic_DNA"/>
</dbReference>
<name>A0A0F9PEG8_9ZZZZ</name>
<reference evidence="1" key="1">
    <citation type="journal article" date="2015" name="Nature">
        <title>Complex archaea that bridge the gap between prokaryotes and eukaryotes.</title>
        <authorList>
            <person name="Spang A."/>
            <person name="Saw J.H."/>
            <person name="Jorgensen S.L."/>
            <person name="Zaremba-Niedzwiedzka K."/>
            <person name="Martijn J."/>
            <person name="Lind A.E."/>
            <person name="van Eijk R."/>
            <person name="Schleper C."/>
            <person name="Guy L."/>
            <person name="Ettema T.J."/>
        </authorList>
    </citation>
    <scope>NUCLEOTIDE SEQUENCE</scope>
</reference>
<protein>
    <submittedName>
        <fullName evidence="1">Uncharacterized protein</fullName>
    </submittedName>
</protein>
<organism evidence="1">
    <name type="scientific">marine sediment metagenome</name>
    <dbReference type="NCBI Taxonomy" id="412755"/>
    <lineage>
        <taxon>unclassified sequences</taxon>
        <taxon>metagenomes</taxon>
        <taxon>ecological metagenomes</taxon>
    </lineage>
</organism>
<accession>A0A0F9PEG8</accession>
<comment type="caution">
    <text evidence="1">The sequence shown here is derived from an EMBL/GenBank/DDBJ whole genome shotgun (WGS) entry which is preliminary data.</text>
</comment>
<gene>
    <name evidence="1" type="ORF">LCGC14_1148140</name>
</gene>
<proteinExistence type="predicted"/>